<proteinExistence type="predicted"/>
<gene>
    <name evidence="6" type="ORF">DXC51_15555</name>
</gene>
<keyword evidence="3" id="KW-0378">Hydrolase</keyword>
<evidence type="ECO:0000256" key="3">
    <source>
        <dbReference type="ARBA" id="ARBA00022801"/>
    </source>
</evidence>
<reference evidence="6" key="1">
    <citation type="submission" date="2018-08" db="EMBL/GenBank/DDBJ databases">
        <title>A genome reference for cultivated species of the human gut microbiota.</title>
        <authorList>
            <person name="Zou Y."/>
            <person name="Xue W."/>
            <person name="Luo G."/>
        </authorList>
    </citation>
    <scope>NUCLEOTIDE SEQUENCE [LARGE SCALE GENOMIC DNA]</scope>
    <source>
        <strain evidence="6">TF05-5AC</strain>
    </source>
</reference>
<dbReference type="RefSeq" id="WP_117544875.1">
    <property type="nucleotide sequence ID" value="NZ_JBKUNB010000009.1"/>
</dbReference>
<dbReference type="Gene3D" id="3.20.20.370">
    <property type="entry name" value="Glycoside hydrolase/deacetylase"/>
    <property type="match status" value="1"/>
</dbReference>
<name>A0A3E3I2E1_9FIRM</name>
<dbReference type="GO" id="GO:0016787">
    <property type="term" value="F:hydrolase activity"/>
    <property type="evidence" value="ECO:0007669"/>
    <property type="project" value="UniProtKB-KW"/>
</dbReference>
<protein>
    <submittedName>
        <fullName evidence="6">ChbG/HpnK family deacetylase</fullName>
    </submittedName>
</protein>
<dbReference type="InterPro" id="IPR011330">
    <property type="entry name" value="Glyco_hydro/deAcase_b/a-brl"/>
</dbReference>
<comment type="caution">
    <text evidence="6">The sequence shown here is derived from an EMBL/GenBank/DDBJ whole genome shotgun (WGS) entry which is preliminary data.</text>
</comment>
<dbReference type="InterPro" id="IPR006879">
    <property type="entry name" value="YdjC-like"/>
</dbReference>
<accession>A0A3E3I2E1</accession>
<organism evidence="6 7">
    <name type="scientific">Eisenbergiella massiliensis</name>
    <dbReference type="NCBI Taxonomy" id="1720294"/>
    <lineage>
        <taxon>Bacteria</taxon>
        <taxon>Bacillati</taxon>
        <taxon>Bacillota</taxon>
        <taxon>Clostridia</taxon>
        <taxon>Lachnospirales</taxon>
        <taxon>Lachnospiraceae</taxon>
        <taxon>Eisenbergiella</taxon>
    </lineage>
</organism>
<dbReference type="GeneID" id="97988244"/>
<keyword evidence="7" id="KW-1185">Reference proteome</keyword>
<comment type="cofactor">
    <cofactor evidence="1">
        <name>Mg(2+)</name>
        <dbReference type="ChEBI" id="CHEBI:18420"/>
    </cofactor>
</comment>
<dbReference type="Proteomes" id="UP000260812">
    <property type="component" value="Unassembled WGS sequence"/>
</dbReference>
<evidence type="ECO:0000256" key="4">
    <source>
        <dbReference type="ARBA" id="ARBA00022842"/>
    </source>
</evidence>
<dbReference type="PANTHER" id="PTHR31609:SF1">
    <property type="entry name" value="CARBOHYDRATE DEACETYLASE"/>
    <property type="match status" value="1"/>
</dbReference>
<evidence type="ECO:0000313" key="6">
    <source>
        <dbReference type="EMBL" id="RGE58826.1"/>
    </source>
</evidence>
<dbReference type="Pfam" id="PF04794">
    <property type="entry name" value="YdjC"/>
    <property type="match status" value="1"/>
</dbReference>
<dbReference type="EMBL" id="QVLV01000010">
    <property type="protein sequence ID" value="RGE58826.1"/>
    <property type="molecule type" value="Genomic_DNA"/>
</dbReference>
<keyword evidence="4" id="KW-0460">Magnesium</keyword>
<sequence length="323" mass="36349">MNERYLIINADDFGLCESMNQAVQELFRLGAITSSSILSPAPRAAKASALAAQQKLPAGVHWTLFSEWKEELWPAASLQGKHGFLTDNGFLPADGGAAAKRAASSDITRELEAQYLRMAAAGCIPDHADSHGGTLYGINGRLFFINAFRLCRKYGLPFRFARTTAFLERQFAGRVSPAVTLAHSGIVFLAERMGVALPDDFITNPYPVEKIRDYEALCRYYEEQLRIAPAGITEVFLHPSVPDGRLLARTPQWRKREWEYYFLKSGRLARLVEKEGFIPVSWGSAPFEELRRKAADFPETPHSRQQKQTIPMENINRRIKHYG</sequence>
<dbReference type="CDD" id="cd10802">
    <property type="entry name" value="YdjC_TTHB029_like"/>
    <property type="match status" value="1"/>
</dbReference>
<dbReference type="GO" id="GO:0005975">
    <property type="term" value="P:carbohydrate metabolic process"/>
    <property type="evidence" value="ECO:0007669"/>
    <property type="project" value="InterPro"/>
</dbReference>
<dbReference type="SUPFAM" id="SSF88713">
    <property type="entry name" value="Glycoside hydrolase/deacetylase"/>
    <property type="match status" value="1"/>
</dbReference>
<dbReference type="GO" id="GO:0019213">
    <property type="term" value="F:deacetylase activity"/>
    <property type="evidence" value="ECO:0007669"/>
    <property type="project" value="TreeGrafter"/>
</dbReference>
<evidence type="ECO:0000256" key="2">
    <source>
        <dbReference type="ARBA" id="ARBA00022723"/>
    </source>
</evidence>
<evidence type="ECO:0000256" key="5">
    <source>
        <dbReference type="ARBA" id="ARBA00023277"/>
    </source>
</evidence>
<dbReference type="PANTHER" id="PTHR31609">
    <property type="entry name" value="YDJC DEACETYLASE FAMILY MEMBER"/>
    <property type="match status" value="1"/>
</dbReference>
<evidence type="ECO:0000256" key="1">
    <source>
        <dbReference type="ARBA" id="ARBA00001946"/>
    </source>
</evidence>
<dbReference type="AlphaFoldDB" id="A0A3E3I2E1"/>
<keyword evidence="5" id="KW-0119">Carbohydrate metabolism</keyword>
<keyword evidence="2" id="KW-0479">Metal-binding</keyword>
<dbReference type="GO" id="GO:0046872">
    <property type="term" value="F:metal ion binding"/>
    <property type="evidence" value="ECO:0007669"/>
    <property type="project" value="UniProtKB-KW"/>
</dbReference>
<evidence type="ECO:0000313" key="7">
    <source>
        <dbReference type="Proteomes" id="UP000260812"/>
    </source>
</evidence>